<feature type="transmembrane region" description="Helical" evidence="1">
    <location>
        <begin position="248"/>
        <end position="267"/>
    </location>
</feature>
<organism evidence="2 3">
    <name type="scientific">Candidatus Woesebacteria bacterium GW2011_GWA1_38_8</name>
    <dbReference type="NCBI Taxonomy" id="1618547"/>
    <lineage>
        <taxon>Bacteria</taxon>
        <taxon>Candidatus Woeseibacteriota</taxon>
    </lineage>
</organism>
<dbReference type="AlphaFoldDB" id="A0A0G0NBT0"/>
<protein>
    <recommendedName>
        <fullName evidence="4">Glycosyltransferase RgtA/B/C/D-like domain-containing protein</fullName>
    </recommendedName>
</protein>
<feature type="transmembrane region" description="Helical" evidence="1">
    <location>
        <begin position="127"/>
        <end position="147"/>
    </location>
</feature>
<reference evidence="2 3" key="1">
    <citation type="journal article" date="2015" name="Nature">
        <title>rRNA introns, odd ribosomes, and small enigmatic genomes across a large radiation of phyla.</title>
        <authorList>
            <person name="Brown C.T."/>
            <person name="Hug L.A."/>
            <person name="Thomas B.C."/>
            <person name="Sharon I."/>
            <person name="Castelle C.J."/>
            <person name="Singh A."/>
            <person name="Wilkins M.J."/>
            <person name="Williams K.H."/>
            <person name="Banfield J.F."/>
        </authorList>
    </citation>
    <scope>NUCLEOTIDE SEQUENCE [LARGE SCALE GENOMIC DNA]</scope>
</reference>
<dbReference type="Proteomes" id="UP000034710">
    <property type="component" value="Unassembled WGS sequence"/>
</dbReference>
<evidence type="ECO:0000256" key="1">
    <source>
        <dbReference type="SAM" id="Phobius"/>
    </source>
</evidence>
<keyword evidence="1" id="KW-1133">Transmembrane helix</keyword>
<feature type="transmembrane region" description="Helical" evidence="1">
    <location>
        <begin position="274"/>
        <end position="290"/>
    </location>
</feature>
<name>A0A0G0NBT0_9BACT</name>
<dbReference type="EMBL" id="LBVJ01000023">
    <property type="protein sequence ID" value="KKQ83354.1"/>
    <property type="molecule type" value="Genomic_DNA"/>
</dbReference>
<evidence type="ECO:0000313" key="2">
    <source>
        <dbReference type="EMBL" id="KKQ83354.1"/>
    </source>
</evidence>
<feature type="transmembrane region" description="Helical" evidence="1">
    <location>
        <begin position="321"/>
        <end position="338"/>
    </location>
</feature>
<evidence type="ECO:0000313" key="3">
    <source>
        <dbReference type="Proteomes" id="UP000034710"/>
    </source>
</evidence>
<accession>A0A0G0NBT0</accession>
<keyword evidence="1" id="KW-0472">Membrane</keyword>
<proteinExistence type="predicted"/>
<feature type="transmembrane region" description="Helical" evidence="1">
    <location>
        <begin position="196"/>
        <end position="216"/>
    </location>
</feature>
<feature type="transmembrane region" description="Helical" evidence="1">
    <location>
        <begin position="296"/>
        <end position="314"/>
    </location>
</feature>
<feature type="transmembrane region" description="Helical" evidence="1">
    <location>
        <begin position="159"/>
        <end position="189"/>
    </location>
</feature>
<comment type="caution">
    <text evidence="2">The sequence shown here is derived from an EMBL/GenBank/DDBJ whole genome shotgun (WGS) entry which is preliminary data.</text>
</comment>
<keyword evidence="1" id="KW-0812">Transmembrane</keyword>
<feature type="transmembrane region" description="Helical" evidence="1">
    <location>
        <begin position="12"/>
        <end position="33"/>
    </location>
</feature>
<evidence type="ECO:0008006" key="4">
    <source>
        <dbReference type="Google" id="ProtNLM"/>
    </source>
</evidence>
<gene>
    <name evidence="2" type="ORF">UT06_C0023G0018</name>
</gene>
<sequence>MDVKNFIQKNHTTIILSLIIILHILILLQTVFWPAAEFRILPYLTAKGLVPYKDIIDQHFPGIFFFPINLFTIGLANPLGLRLMQIFIVASTHVAIYLITRKLKNSGRYSFYSNIMYVFAQTLFEGYVLWIDSFISPLVLISYLLLISETKGAGFRLTFLSGIFLSLALLFKQLIVLVFGLVFIVLLLFRANKKRIFMFALGFVLPVIFMLIYFSSRQLMNDFFYWTIIFNSKVYPEYAFRLPTLKEILILFVITAPFIVLTVREYIKEKRRNILFLSAYALPLLIFIYGRYDFVHLQPFIPFACIFISIGPFLKRPRFHYAFAYLLIFILMCTLQLSKLGEYTTFIENTHELSIREINRLNNEGFTIYLDSHHELYQLTGTFPYNYKYVPKLPWYLDKEKNIFSESFFIKRPDLLMILNNTDKSSEIYEFAETHYTKVKSVDDFYMFFSEEKESGVENASSAVQ</sequence>